<evidence type="ECO:0000313" key="1">
    <source>
        <dbReference type="EMBL" id="EXZ45246.1"/>
    </source>
</evidence>
<sequence>MYINQKRTENKIRQIINCFLLIHKHLWFNTLKQYPKAKNHFFY</sequence>
<name>A0A016BXH6_BACFG</name>
<proteinExistence type="predicted"/>
<gene>
    <name evidence="1" type="ORF">M076_1547</name>
</gene>
<dbReference type="PATRIC" id="fig|1339280.3.peg.1489"/>
<comment type="caution">
    <text evidence="1">The sequence shown here is derived from an EMBL/GenBank/DDBJ whole genome shotgun (WGS) entry which is preliminary data.</text>
</comment>
<reference evidence="1 2" key="1">
    <citation type="submission" date="2014-02" db="EMBL/GenBank/DDBJ databases">
        <authorList>
            <person name="Sears C."/>
            <person name="Carroll K."/>
            <person name="Sack B.R."/>
            <person name="Qadri F."/>
            <person name="Myers L.L."/>
            <person name="Chung G.-T."/>
            <person name="Escheverria P."/>
            <person name="Fraser C.M."/>
            <person name="Sadzewicz L."/>
            <person name="Shefchek K.A."/>
            <person name="Tallon L."/>
            <person name="Das S.P."/>
            <person name="Daugherty S."/>
            <person name="Mongodin E.F."/>
        </authorList>
    </citation>
    <scope>NUCLEOTIDE SEQUENCE [LARGE SCALE GENOMIC DNA]</scope>
    <source>
        <strain evidence="1 2">2-F-2 #4</strain>
    </source>
</reference>
<dbReference type="AlphaFoldDB" id="A0A016BXH6"/>
<protein>
    <submittedName>
        <fullName evidence="1">Uncharacterized protein</fullName>
    </submittedName>
</protein>
<evidence type="ECO:0000313" key="2">
    <source>
        <dbReference type="Proteomes" id="UP000022272"/>
    </source>
</evidence>
<dbReference type="Proteomes" id="UP000022272">
    <property type="component" value="Unassembled WGS sequence"/>
</dbReference>
<organism evidence="1 2">
    <name type="scientific">Bacteroides fragilis str. 2-F-2 #4</name>
    <dbReference type="NCBI Taxonomy" id="1339280"/>
    <lineage>
        <taxon>Bacteria</taxon>
        <taxon>Pseudomonadati</taxon>
        <taxon>Bacteroidota</taxon>
        <taxon>Bacteroidia</taxon>
        <taxon>Bacteroidales</taxon>
        <taxon>Bacteroidaceae</taxon>
        <taxon>Bacteroides</taxon>
    </lineage>
</organism>
<dbReference type="EMBL" id="JGDM01000033">
    <property type="protein sequence ID" value="EXZ45246.1"/>
    <property type="molecule type" value="Genomic_DNA"/>
</dbReference>
<accession>A0A016BXH6</accession>